<evidence type="ECO:0000313" key="2">
    <source>
        <dbReference type="EMBL" id="WVZ63870.1"/>
    </source>
</evidence>
<evidence type="ECO:0000256" key="1">
    <source>
        <dbReference type="SAM" id="Phobius"/>
    </source>
</evidence>
<keyword evidence="1" id="KW-0812">Transmembrane</keyword>
<organism evidence="2 3">
    <name type="scientific">Paspalum notatum var. saurae</name>
    <dbReference type="NCBI Taxonomy" id="547442"/>
    <lineage>
        <taxon>Eukaryota</taxon>
        <taxon>Viridiplantae</taxon>
        <taxon>Streptophyta</taxon>
        <taxon>Embryophyta</taxon>
        <taxon>Tracheophyta</taxon>
        <taxon>Spermatophyta</taxon>
        <taxon>Magnoliopsida</taxon>
        <taxon>Liliopsida</taxon>
        <taxon>Poales</taxon>
        <taxon>Poaceae</taxon>
        <taxon>PACMAD clade</taxon>
        <taxon>Panicoideae</taxon>
        <taxon>Andropogonodae</taxon>
        <taxon>Paspaleae</taxon>
        <taxon>Paspalinae</taxon>
        <taxon>Paspalum</taxon>
    </lineage>
</organism>
<dbReference type="Proteomes" id="UP001341281">
    <property type="component" value="Chromosome 03"/>
</dbReference>
<proteinExistence type="predicted"/>
<accession>A0AAQ3SZJ5</accession>
<name>A0AAQ3SZJ5_PASNO</name>
<feature type="transmembrane region" description="Helical" evidence="1">
    <location>
        <begin position="53"/>
        <end position="76"/>
    </location>
</feature>
<keyword evidence="1" id="KW-0472">Membrane</keyword>
<gene>
    <name evidence="2" type="ORF">U9M48_013467</name>
</gene>
<dbReference type="PANTHER" id="PTHR11439:SF461">
    <property type="entry name" value="OS10G0432200 PROTEIN"/>
    <property type="match status" value="1"/>
</dbReference>
<dbReference type="PANTHER" id="PTHR11439">
    <property type="entry name" value="GAG-POL-RELATED RETROTRANSPOSON"/>
    <property type="match status" value="1"/>
</dbReference>
<evidence type="ECO:0000313" key="3">
    <source>
        <dbReference type="Proteomes" id="UP001341281"/>
    </source>
</evidence>
<dbReference type="CDD" id="cd09272">
    <property type="entry name" value="RNase_HI_RT_Ty1"/>
    <property type="match status" value="1"/>
</dbReference>
<protein>
    <submittedName>
        <fullName evidence="2">Uncharacterized protein</fullName>
    </submittedName>
</protein>
<dbReference type="AlphaFoldDB" id="A0AAQ3SZJ5"/>
<feature type="transmembrane region" description="Helical" evidence="1">
    <location>
        <begin position="20"/>
        <end position="41"/>
    </location>
</feature>
<dbReference type="EMBL" id="CP144747">
    <property type="protein sequence ID" value="WVZ63870.1"/>
    <property type="molecule type" value="Genomic_DNA"/>
</dbReference>
<reference evidence="2 3" key="1">
    <citation type="submission" date="2024-02" db="EMBL/GenBank/DDBJ databases">
        <title>High-quality chromosome-scale genome assembly of Pensacola bahiagrass (Paspalum notatum Flugge var. saurae).</title>
        <authorList>
            <person name="Vega J.M."/>
            <person name="Podio M."/>
            <person name="Orjuela J."/>
            <person name="Siena L.A."/>
            <person name="Pessino S.C."/>
            <person name="Combes M.C."/>
            <person name="Mariac C."/>
            <person name="Albertini E."/>
            <person name="Pupilli F."/>
            <person name="Ortiz J.P.A."/>
            <person name="Leblanc O."/>
        </authorList>
    </citation>
    <scope>NUCLEOTIDE SEQUENCE [LARGE SCALE GENOMIC DNA]</scope>
    <source>
        <strain evidence="2">R1</strain>
        <tissue evidence="2">Leaf</tissue>
    </source>
</reference>
<sequence>MELDVPMIDLDYITALWTLLWSLTFVFVPQMATLSTLASLVQISPMIHSVSSCLPPLESTIVTFFVSLGTLTGGFFSCSNSLQLYAYFDATCGTDSSDFKSICAYCAVLGSSISWKTKMQTAVSRSSAEAELCALACVTAEVTWLRWLLADFGAALSSSAPIHCNNQFCLGSGEASTHQTHWHQLLLHSVRNSRFAYQRSYSCPTWFSSLQTECYRSTMSLRVGFLIT</sequence>
<keyword evidence="3" id="KW-1185">Reference proteome</keyword>
<keyword evidence="1" id="KW-1133">Transmembrane helix</keyword>